<dbReference type="EMBL" id="OU892277">
    <property type="protein sequence ID" value="CAG9760088.1"/>
    <property type="molecule type" value="Genomic_DNA"/>
</dbReference>
<evidence type="ECO:0000313" key="8">
    <source>
        <dbReference type="Proteomes" id="UP001152799"/>
    </source>
</evidence>
<evidence type="ECO:0000313" key="7">
    <source>
        <dbReference type="EMBL" id="CAG9760088.1"/>
    </source>
</evidence>
<dbReference type="GO" id="GO:0005739">
    <property type="term" value="C:mitochondrion"/>
    <property type="evidence" value="ECO:0007669"/>
    <property type="project" value="TreeGrafter"/>
</dbReference>
<comment type="similarity">
    <text evidence="2 6">Belongs to the peroxisomal membrane protein PXMP2/4 family.</text>
</comment>
<evidence type="ECO:0000256" key="3">
    <source>
        <dbReference type="ARBA" id="ARBA00022692"/>
    </source>
</evidence>
<evidence type="ECO:0008006" key="9">
    <source>
        <dbReference type="Google" id="ProtNLM"/>
    </source>
</evidence>
<dbReference type="Proteomes" id="UP001152799">
    <property type="component" value="Chromosome 1"/>
</dbReference>
<dbReference type="OrthoDB" id="430207at2759"/>
<evidence type="ECO:0000256" key="2">
    <source>
        <dbReference type="ARBA" id="ARBA00006824"/>
    </source>
</evidence>
<dbReference type="PANTHER" id="PTHR11266">
    <property type="entry name" value="PEROXISOMAL MEMBRANE PROTEIN 2, PXMP2 MPV17"/>
    <property type="match status" value="1"/>
</dbReference>
<dbReference type="Pfam" id="PF04117">
    <property type="entry name" value="Mpv17_PMP22"/>
    <property type="match status" value="1"/>
</dbReference>
<dbReference type="GO" id="GO:0016020">
    <property type="term" value="C:membrane"/>
    <property type="evidence" value="ECO:0007669"/>
    <property type="project" value="UniProtKB-SubCell"/>
</dbReference>
<evidence type="ECO:0000256" key="4">
    <source>
        <dbReference type="ARBA" id="ARBA00022989"/>
    </source>
</evidence>
<keyword evidence="5" id="KW-0472">Membrane</keyword>
<reference evidence="7" key="1">
    <citation type="submission" date="2022-01" db="EMBL/GenBank/DDBJ databases">
        <authorList>
            <person name="King R."/>
        </authorList>
    </citation>
    <scope>NUCLEOTIDE SEQUENCE</scope>
</reference>
<protein>
    <recommendedName>
        <fullName evidence="9">Mpv17-like protein</fullName>
    </recommendedName>
</protein>
<evidence type="ECO:0000256" key="6">
    <source>
        <dbReference type="RuleBase" id="RU363053"/>
    </source>
</evidence>
<gene>
    <name evidence="7" type="ORF">CEUTPL_LOCUS824</name>
</gene>
<proteinExistence type="inferred from homology"/>
<keyword evidence="3" id="KW-0812">Transmembrane</keyword>
<dbReference type="PANTHER" id="PTHR11266:SF75">
    <property type="entry name" value="IP10007P-RELATED"/>
    <property type="match status" value="1"/>
</dbReference>
<comment type="subcellular location">
    <subcellularLocation>
        <location evidence="1">Membrane</location>
        <topology evidence="1">Multi-pass membrane protein</topology>
    </subcellularLocation>
</comment>
<sequence>MVIFSRFAAFVNRHPVFRGMISYGTLWPTSCLIQQTMAGKTIENYDWVQALRFSLYGGLFTAPTLYAWIRVSSKLWPVTSLKTSITKALVEQLTYGPAALICFFYGMSLLEGKSIEEAKKQTETKFYPTWKVGVCFWPILQTINFHYIPEHNRVPFVSACSLVWCCFLAYMQEMSLKRAHHMKISEQLLGSSS</sequence>
<evidence type="ECO:0000256" key="5">
    <source>
        <dbReference type="ARBA" id="ARBA00023136"/>
    </source>
</evidence>
<evidence type="ECO:0000256" key="1">
    <source>
        <dbReference type="ARBA" id="ARBA00004141"/>
    </source>
</evidence>
<dbReference type="InterPro" id="IPR007248">
    <property type="entry name" value="Mpv17_PMP22"/>
</dbReference>
<organism evidence="7 8">
    <name type="scientific">Ceutorhynchus assimilis</name>
    <name type="common">cabbage seed weevil</name>
    <dbReference type="NCBI Taxonomy" id="467358"/>
    <lineage>
        <taxon>Eukaryota</taxon>
        <taxon>Metazoa</taxon>
        <taxon>Ecdysozoa</taxon>
        <taxon>Arthropoda</taxon>
        <taxon>Hexapoda</taxon>
        <taxon>Insecta</taxon>
        <taxon>Pterygota</taxon>
        <taxon>Neoptera</taxon>
        <taxon>Endopterygota</taxon>
        <taxon>Coleoptera</taxon>
        <taxon>Polyphaga</taxon>
        <taxon>Cucujiformia</taxon>
        <taxon>Curculionidae</taxon>
        <taxon>Ceutorhynchinae</taxon>
        <taxon>Ceutorhynchus</taxon>
    </lineage>
</organism>
<keyword evidence="8" id="KW-1185">Reference proteome</keyword>
<accession>A0A9N9MDH2</accession>
<dbReference type="AlphaFoldDB" id="A0A9N9MDH2"/>
<keyword evidence="4" id="KW-1133">Transmembrane helix</keyword>
<name>A0A9N9MDH2_9CUCU</name>